<reference evidence="1" key="1">
    <citation type="submission" date="2013-12" db="EMBL/GenBank/DDBJ databases">
        <title>The Genome Sequence of Aphanomyces astaci APO3.</title>
        <authorList>
            <consortium name="The Broad Institute Genomics Platform"/>
            <person name="Russ C."/>
            <person name="Tyler B."/>
            <person name="van West P."/>
            <person name="Dieguez-Uribeondo J."/>
            <person name="Young S.K."/>
            <person name="Zeng Q."/>
            <person name="Gargeya S."/>
            <person name="Fitzgerald M."/>
            <person name="Abouelleil A."/>
            <person name="Alvarado L."/>
            <person name="Chapman S.B."/>
            <person name="Gainer-Dewar J."/>
            <person name="Goldberg J."/>
            <person name="Griggs A."/>
            <person name="Gujja S."/>
            <person name="Hansen M."/>
            <person name="Howarth C."/>
            <person name="Imamovic A."/>
            <person name="Ireland A."/>
            <person name="Larimer J."/>
            <person name="McCowan C."/>
            <person name="Murphy C."/>
            <person name="Pearson M."/>
            <person name="Poon T.W."/>
            <person name="Priest M."/>
            <person name="Roberts A."/>
            <person name="Saif S."/>
            <person name="Shea T."/>
            <person name="Sykes S."/>
            <person name="Wortman J."/>
            <person name="Nusbaum C."/>
            <person name="Birren B."/>
        </authorList>
    </citation>
    <scope>NUCLEOTIDE SEQUENCE [LARGE SCALE GENOMIC DNA]</scope>
    <source>
        <strain evidence="1">APO3</strain>
    </source>
</reference>
<dbReference type="AlphaFoldDB" id="W4FAV4"/>
<gene>
    <name evidence="1" type="ORF">H257_18505</name>
</gene>
<dbReference type="VEuPathDB" id="FungiDB:H257_18505"/>
<protein>
    <submittedName>
        <fullName evidence="1">Uncharacterized protein</fullName>
    </submittedName>
</protein>
<sequence length="73" mass="8744">MGGQGPKSLFPFKDDLLEYLRGRRAKKKYLRYIEAKKSYESFGHLLRHVCKRHRFSHRIPCANKVHRFVLDNV</sequence>
<dbReference type="GeneID" id="20820501"/>
<accession>W4FAV4</accession>
<proteinExistence type="predicted"/>
<evidence type="ECO:0000313" key="1">
    <source>
        <dbReference type="EMBL" id="ETV64620.1"/>
    </source>
</evidence>
<dbReference type="RefSeq" id="XP_009845882.1">
    <property type="nucleotide sequence ID" value="XM_009847580.1"/>
</dbReference>
<name>W4FAV4_APHAT</name>
<organism evidence="1">
    <name type="scientific">Aphanomyces astaci</name>
    <name type="common">Crayfish plague agent</name>
    <dbReference type="NCBI Taxonomy" id="112090"/>
    <lineage>
        <taxon>Eukaryota</taxon>
        <taxon>Sar</taxon>
        <taxon>Stramenopiles</taxon>
        <taxon>Oomycota</taxon>
        <taxon>Saprolegniomycetes</taxon>
        <taxon>Saprolegniales</taxon>
        <taxon>Verrucalvaceae</taxon>
        <taxon>Aphanomyces</taxon>
    </lineage>
</organism>
<dbReference type="EMBL" id="KI913284">
    <property type="protein sequence ID" value="ETV64620.1"/>
    <property type="molecule type" value="Genomic_DNA"/>
</dbReference>